<dbReference type="EMBL" id="BAOU01000016">
    <property type="protein sequence ID" value="GAD04953.1"/>
    <property type="molecule type" value="Genomic_DNA"/>
</dbReference>
<gene>
    <name evidence="1" type="ORF">PORCRE_650</name>
</gene>
<dbReference type="Proteomes" id="UP000018031">
    <property type="component" value="Unassembled WGS sequence"/>
</dbReference>
<reference evidence="1 2" key="2">
    <citation type="journal article" date="2013" name="Genome Announc.">
        <title>Draft Genome Sequences of Porphyromonas crevioricanis JCM 15906T and Porphyromonas cansulci JCM 13913T Isolated from a Canine Oral Cavity.</title>
        <authorList>
            <person name="Sakamoto M."/>
            <person name="Tanaka N."/>
            <person name="Shiwa Y."/>
            <person name="Yoshikawa H."/>
            <person name="Ohkuma M."/>
        </authorList>
    </citation>
    <scope>NUCLEOTIDE SEQUENCE [LARGE SCALE GENOMIC DNA]</scope>
    <source>
        <strain evidence="1 2">JCM 15906</strain>
    </source>
</reference>
<protein>
    <submittedName>
        <fullName evidence="1">Uncharacterized protein</fullName>
    </submittedName>
</protein>
<reference evidence="2" key="1">
    <citation type="journal article" date="2013" name="Genome">
        <title>Draft Genome Sequences of Porphyromonas crevioricanis JCM 15906T and Porphyromonas cansulci JCM 13913T Isolated from a Canine Oral Cavity.</title>
        <authorList>
            <person name="Sakamoto M."/>
            <person name="Tanaka N."/>
            <person name="Shiwa Y."/>
            <person name="Yoshikawa H."/>
            <person name="Ohkuma M."/>
        </authorList>
    </citation>
    <scope>NUCLEOTIDE SEQUENCE [LARGE SCALE GENOMIC DNA]</scope>
    <source>
        <strain evidence="2">JCM 15906</strain>
    </source>
</reference>
<sequence>MFAELFQAVVRPHVRGLRLLGIPLFGIAGDTRGYNCTFPVDGNSAKYGGRTVRTDFVSVDV</sequence>
<name>T1CPA4_9PORP</name>
<dbReference type="AlphaFoldDB" id="T1CPA4"/>
<evidence type="ECO:0000313" key="2">
    <source>
        <dbReference type="Proteomes" id="UP000018031"/>
    </source>
</evidence>
<proteinExistence type="predicted"/>
<accession>T1CPA4</accession>
<organism evidence="1 2">
    <name type="scientific">Porphyromonas crevioricanis JCM 15906</name>
    <dbReference type="NCBI Taxonomy" id="1305617"/>
    <lineage>
        <taxon>Bacteria</taxon>
        <taxon>Pseudomonadati</taxon>
        <taxon>Bacteroidota</taxon>
        <taxon>Bacteroidia</taxon>
        <taxon>Bacteroidales</taxon>
        <taxon>Porphyromonadaceae</taxon>
        <taxon>Porphyromonas</taxon>
    </lineage>
</organism>
<evidence type="ECO:0000313" key="1">
    <source>
        <dbReference type="EMBL" id="GAD04953.1"/>
    </source>
</evidence>
<comment type="caution">
    <text evidence="1">The sequence shown here is derived from an EMBL/GenBank/DDBJ whole genome shotgun (WGS) entry which is preliminary data.</text>
</comment>